<feature type="chain" id="PRO_5004201611" description="Cell surface immobilization antigen" evidence="1">
    <location>
        <begin position="19"/>
        <end position="667"/>
    </location>
</feature>
<dbReference type="RefSeq" id="XP_001012522.1">
    <property type="nucleotide sequence ID" value="XM_001012522.1"/>
</dbReference>
<dbReference type="SUPFAM" id="SSF48695">
    <property type="entry name" value="Multiheme cytochromes"/>
    <property type="match status" value="1"/>
</dbReference>
<dbReference type="Proteomes" id="UP000009168">
    <property type="component" value="Unassembled WGS sequence"/>
</dbReference>
<keyword evidence="1" id="KW-0732">Signal</keyword>
<evidence type="ECO:0000313" key="3">
    <source>
        <dbReference type="Proteomes" id="UP000009168"/>
    </source>
</evidence>
<dbReference type="EMBL" id="GG662756">
    <property type="protein sequence ID" value="EAR92277.1"/>
    <property type="molecule type" value="Genomic_DNA"/>
</dbReference>
<dbReference type="InterPro" id="IPR036280">
    <property type="entry name" value="Multihaem_cyt_sf"/>
</dbReference>
<feature type="signal peptide" evidence="1">
    <location>
        <begin position="1"/>
        <end position="18"/>
    </location>
</feature>
<keyword evidence="3" id="KW-1185">Reference proteome</keyword>
<evidence type="ECO:0000313" key="2">
    <source>
        <dbReference type="EMBL" id="EAR92277.1"/>
    </source>
</evidence>
<dbReference type="InterPro" id="IPR009670">
    <property type="entry name" value="SerH"/>
</dbReference>
<proteinExistence type="predicted"/>
<dbReference type="KEGG" id="tet:TTHERM_01135100"/>
<gene>
    <name evidence="2" type="ORF">TTHERM_01135100</name>
</gene>
<dbReference type="AlphaFoldDB" id="Q235S9"/>
<protein>
    <recommendedName>
        <fullName evidence="4">Cell surface immobilization antigen</fullName>
    </recommendedName>
</protein>
<dbReference type="GeneID" id="7845228"/>
<sequence length="667" mass="66066">MTILKLFIASLLVSQIAALGADVTCSTNACTSCPTAPTAPGTLTWQTGSATRFCAINSCPAAGTSSGITGASDLFCTSCPGTPNGQVQAIYANFAQNACVAASASCSNTRPPNTWNDADCFICHGTSAQYAKGDYSDCQATPPGADVTCSTNACTSCPTAPTAPGTLTWQTGSATGFCVINSCPAAGTSSGITGASDLFCASCPGTPNGQVRAIYANFAQNACVAASASCSNTRTPNTWNNADCLICHGTSAQYAKGDGSDCQATPPGADVTCSTNACTSCPTAPTAPGTLTWQIGSVPGQCAINSCPAAGTSSGITGASDLFCKSCPGTPNGQVQAIYANFAQNACVAASASCSNTRTPNTWNNADCLICHGTSAKYAKGDGSDCQATPPGADVTCSTNACTSCPTAPTAPGTLTWQIGSVPGQCAINSCPAAGTSSGITGASDLFCKSCPGTPNGQVQAIYANTAQNGCVAASATCGNSRTTNTWTNADCLLCHGTSAQYAKGDGSDCQAIPPGAGADVTCSTNACASCPTAPGTLTWQTGSVPGQCAINRCPAAGTSSGITGASDLFCKSCPGTPNGQVQAIYANTAQNGCVAASATCGNTRTTNTWTNADCLACNGTTAQYAKADKSGCSLTAPSSSSSSSTSSSTNSMIILSSVLFLISFLF</sequence>
<dbReference type="Pfam" id="PF06873">
    <property type="entry name" value="SerH"/>
    <property type="match status" value="4"/>
</dbReference>
<dbReference type="InParanoid" id="Q235S9"/>
<evidence type="ECO:0008006" key="4">
    <source>
        <dbReference type="Google" id="ProtNLM"/>
    </source>
</evidence>
<organism evidence="2 3">
    <name type="scientific">Tetrahymena thermophila (strain SB210)</name>
    <dbReference type="NCBI Taxonomy" id="312017"/>
    <lineage>
        <taxon>Eukaryota</taxon>
        <taxon>Sar</taxon>
        <taxon>Alveolata</taxon>
        <taxon>Ciliophora</taxon>
        <taxon>Intramacronucleata</taxon>
        <taxon>Oligohymenophorea</taxon>
        <taxon>Hymenostomatida</taxon>
        <taxon>Tetrahymenina</taxon>
        <taxon>Tetrahymenidae</taxon>
        <taxon>Tetrahymena</taxon>
    </lineage>
</organism>
<evidence type="ECO:0000256" key="1">
    <source>
        <dbReference type="SAM" id="SignalP"/>
    </source>
</evidence>
<dbReference type="OMA" id="TCSTNAC"/>
<accession>Q235S9</accession>
<name>Q235S9_TETTS</name>
<reference evidence="3" key="1">
    <citation type="journal article" date="2006" name="PLoS Biol.">
        <title>Macronuclear genome sequence of the ciliate Tetrahymena thermophila, a model eukaryote.</title>
        <authorList>
            <person name="Eisen J.A."/>
            <person name="Coyne R.S."/>
            <person name="Wu M."/>
            <person name="Wu D."/>
            <person name="Thiagarajan M."/>
            <person name="Wortman J.R."/>
            <person name="Badger J.H."/>
            <person name="Ren Q."/>
            <person name="Amedeo P."/>
            <person name="Jones K.M."/>
            <person name="Tallon L.J."/>
            <person name="Delcher A.L."/>
            <person name="Salzberg S.L."/>
            <person name="Silva J.C."/>
            <person name="Haas B.J."/>
            <person name="Majoros W.H."/>
            <person name="Farzad M."/>
            <person name="Carlton J.M."/>
            <person name="Smith R.K. Jr."/>
            <person name="Garg J."/>
            <person name="Pearlman R.E."/>
            <person name="Karrer K.M."/>
            <person name="Sun L."/>
            <person name="Manning G."/>
            <person name="Elde N.C."/>
            <person name="Turkewitz A.P."/>
            <person name="Asai D.J."/>
            <person name="Wilkes D.E."/>
            <person name="Wang Y."/>
            <person name="Cai H."/>
            <person name="Collins K."/>
            <person name="Stewart B.A."/>
            <person name="Lee S.R."/>
            <person name="Wilamowska K."/>
            <person name="Weinberg Z."/>
            <person name="Ruzzo W.L."/>
            <person name="Wloga D."/>
            <person name="Gaertig J."/>
            <person name="Frankel J."/>
            <person name="Tsao C.-C."/>
            <person name="Gorovsky M.A."/>
            <person name="Keeling P.J."/>
            <person name="Waller R.F."/>
            <person name="Patron N.J."/>
            <person name="Cherry J.M."/>
            <person name="Stover N.A."/>
            <person name="Krieger C.J."/>
            <person name="del Toro C."/>
            <person name="Ryder H.F."/>
            <person name="Williamson S.C."/>
            <person name="Barbeau R.A."/>
            <person name="Hamilton E.P."/>
            <person name="Orias E."/>
        </authorList>
    </citation>
    <scope>NUCLEOTIDE SEQUENCE [LARGE SCALE GENOMIC DNA]</scope>
    <source>
        <strain evidence="3">SB210</strain>
    </source>
</reference>
<dbReference type="HOGENOM" id="CLU_014818_0_0_1"/>